<feature type="binding site" evidence="1">
    <location>
        <position position="217"/>
    </location>
    <ligand>
        <name>ATP</name>
        <dbReference type="ChEBI" id="CHEBI:30616"/>
    </ligand>
</feature>
<dbReference type="GO" id="GO:0000407">
    <property type="term" value="C:phagophore assembly site"/>
    <property type="evidence" value="ECO:0000318"/>
    <property type="project" value="GO_Central"/>
</dbReference>
<dbReference type="Gene3D" id="3.30.200.20">
    <property type="entry name" value="Phosphorylase Kinase, domain 1"/>
    <property type="match status" value="1"/>
</dbReference>
<dbReference type="GO" id="GO:0005776">
    <property type="term" value="C:autophagosome"/>
    <property type="evidence" value="ECO:0000318"/>
    <property type="project" value="GO_Central"/>
</dbReference>
<dbReference type="Proteomes" id="UP000001805">
    <property type="component" value="Chromosome 6, Linkage Group II"/>
</dbReference>
<dbReference type="GO" id="GO:0010506">
    <property type="term" value="P:regulation of autophagy"/>
    <property type="evidence" value="ECO:0000318"/>
    <property type="project" value="GO_Central"/>
</dbReference>
<dbReference type="InterPro" id="IPR017441">
    <property type="entry name" value="Protein_kinase_ATP_BS"/>
</dbReference>
<evidence type="ECO:0000256" key="1">
    <source>
        <dbReference type="PROSITE-ProRule" id="PRU10141"/>
    </source>
</evidence>
<dbReference type="InterPro" id="IPR000719">
    <property type="entry name" value="Prot_kinase_dom"/>
</dbReference>
<dbReference type="GO" id="GO:0042594">
    <property type="term" value="P:response to starvation"/>
    <property type="evidence" value="ECO:0000318"/>
    <property type="project" value="GO_Central"/>
</dbReference>
<evidence type="ECO:0000313" key="4">
    <source>
        <dbReference type="EMBL" id="EAA34050.1"/>
    </source>
</evidence>
<evidence type="ECO:0000256" key="2">
    <source>
        <dbReference type="SAM" id="Coils"/>
    </source>
</evidence>
<dbReference type="GO" id="GO:0034727">
    <property type="term" value="P:piecemeal microautophagy of the nucleus"/>
    <property type="evidence" value="ECO:0000318"/>
    <property type="project" value="GO_Central"/>
</dbReference>
<dbReference type="GeneID" id="3879425"/>
<reference evidence="4 5" key="1">
    <citation type="journal article" date="2003" name="Nature">
        <title>The genome sequence of the filamentous fungus Neurospora crassa.</title>
        <authorList>
            <person name="Galagan J.E."/>
            <person name="Calvo S.E."/>
            <person name="Borkovich K.A."/>
            <person name="Selker E.U."/>
            <person name="Read N.D."/>
            <person name="Jaffe D."/>
            <person name="FitzHugh W."/>
            <person name="Ma L.J."/>
            <person name="Smirnov S."/>
            <person name="Purcell S."/>
            <person name="Rehman B."/>
            <person name="Elkins T."/>
            <person name="Engels R."/>
            <person name="Wang S."/>
            <person name="Nielsen C.B."/>
            <person name="Butler J."/>
            <person name="Endrizzi M."/>
            <person name="Qui D."/>
            <person name="Ianakiev P."/>
            <person name="Bell-Pedersen D."/>
            <person name="Nelson M.A."/>
            <person name="Werner-Washburne M."/>
            <person name="Selitrennikoff C.P."/>
            <person name="Kinsey J.A."/>
            <person name="Braun E.L."/>
            <person name="Zelter A."/>
            <person name="Schulte U."/>
            <person name="Kothe G.O."/>
            <person name="Jedd G."/>
            <person name="Mewes W."/>
            <person name="Staben C."/>
            <person name="Marcotte E."/>
            <person name="Greenberg D."/>
            <person name="Roy A."/>
            <person name="Foley K."/>
            <person name="Naylor J."/>
            <person name="Stange-Thomann N."/>
            <person name="Barrett R."/>
            <person name="Gnerre S."/>
            <person name="Kamal M."/>
            <person name="Kamvysselis M."/>
            <person name="Mauceli E."/>
            <person name="Bielke C."/>
            <person name="Rudd S."/>
            <person name="Frishman D."/>
            <person name="Krystofova S."/>
            <person name="Rasmussen C."/>
            <person name="Metzenberg R.L."/>
            <person name="Perkins D.D."/>
            <person name="Kroken S."/>
            <person name="Cogoni C."/>
            <person name="Macino G."/>
            <person name="Catcheside D."/>
            <person name="Li W."/>
            <person name="Pratt R.J."/>
            <person name="Osmani S.A."/>
            <person name="DeSouza C.P."/>
            <person name="Glass L."/>
            <person name="Orbach M.J."/>
            <person name="Berglund J.A."/>
            <person name="Voelker R."/>
            <person name="Yarden O."/>
            <person name="Plamann M."/>
            <person name="Seiler S."/>
            <person name="Dunlap J."/>
            <person name="Radford A."/>
            <person name="Aramayo R."/>
            <person name="Natvig D.O."/>
            <person name="Alex L.A."/>
            <person name="Mannhaupt G."/>
            <person name="Ebbole D.J."/>
            <person name="Freitag M."/>
            <person name="Paulsen I."/>
            <person name="Sachs M.S."/>
            <person name="Lander E.S."/>
            <person name="Nusbaum C."/>
            <person name="Birren B."/>
        </authorList>
    </citation>
    <scope>NUCLEOTIDE SEQUENCE [LARGE SCALE GENOMIC DNA]</scope>
    <source>
        <strain evidence="5">ATCC 24698 / 74-OR23-1A / CBS 708.71 / DSM 1257 / FGSC 987</strain>
    </source>
</reference>
<sequence>MEDSYEYQDNGRQQRLGFWLLPFNKAAAALVSCHPHNVERYSYDQHTRGIWIDFSNPEKQKYTVGCSDSVDIYLPQVWNSTGSSGISERHASFRAVTDTGPILLCDESEYLSTEPFPHGSHSYTVNYRREGERSVLVAQGINSLVAFGHGRFYQFELRWENDGLDEFRTAPPILYALGPSRTKTKTYVLGGKVGGGTFGNVYRAMHVATGSVMAVKKCHCLTSKRLDFASREIATLLKINSTDESTPCDHIIQILGYTTTPDGWAEIYLPLKSGNLKTLVSKILPPSSHFHVSNLVLHQMLLALHHLGQHNIIHRDLNPENILWEHSPSGTGDYHFTLADFGLSTSTSISTSTLPNTKNNHSKRIFFSPASRASRATEVVEIAGTTPFMAPEMYHTPLKQQTSKVDIWSLFATIVWVRDKRFRKGCELVGPHLVHVWLNRIAAGNKKGGEGGYEVIRRMACFDPGRRPSAEEQLEILEMEEEAEMEELEEEMPYYRQDEPPPMTGAIGNYGWNGTGSAWSSEGYALPMEVPWDQEGWIPGSDGHYSLAKRPGDEADAAMAMWKAWYLATNG</sequence>
<dbReference type="EMBL" id="CM002237">
    <property type="protein sequence ID" value="EAA34050.1"/>
    <property type="molecule type" value="Genomic_DNA"/>
</dbReference>
<dbReference type="SUPFAM" id="SSF56112">
    <property type="entry name" value="Protein kinase-like (PK-like)"/>
    <property type="match status" value="1"/>
</dbReference>
<dbReference type="AlphaFoldDB" id="Q7SC40"/>
<dbReference type="PaxDb" id="5141-EFNCRP00000007785"/>
<dbReference type="OrthoDB" id="4062651at2759"/>
<protein>
    <recommendedName>
        <fullName evidence="3">Protein kinase domain-containing protein</fullName>
    </recommendedName>
</protein>
<dbReference type="KEGG" id="ncr:NCU08414"/>
<dbReference type="GO" id="GO:0034045">
    <property type="term" value="C:phagophore assembly site membrane"/>
    <property type="evidence" value="ECO:0000318"/>
    <property type="project" value="GO_Central"/>
</dbReference>
<dbReference type="PROSITE" id="PS50011">
    <property type="entry name" value="PROTEIN_KINASE_DOM"/>
    <property type="match status" value="1"/>
</dbReference>
<dbReference type="GO" id="GO:0005524">
    <property type="term" value="F:ATP binding"/>
    <property type="evidence" value="ECO:0007669"/>
    <property type="project" value="UniProtKB-UniRule"/>
</dbReference>
<dbReference type="PANTHER" id="PTHR44167:SF24">
    <property type="entry name" value="SERINE_THREONINE-PROTEIN KINASE CHK2"/>
    <property type="match status" value="1"/>
</dbReference>
<dbReference type="GO" id="GO:0061709">
    <property type="term" value="P:reticulophagy"/>
    <property type="evidence" value="ECO:0000318"/>
    <property type="project" value="GO_Central"/>
</dbReference>
<dbReference type="Gene3D" id="1.10.510.10">
    <property type="entry name" value="Transferase(Phosphotransferase) domain 1"/>
    <property type="match status" value="1"/>
</dbReference>
<dbReference type="SMR" id="Q7SC40"/>
<dbReference type="GO" id="GO:0005737">
    <property type="term" value="C:cytoplasm"/>
    <property type="evidence" value="ECO:0000318"/>
    <property type="project" value="GO_Central"/>
</dbReference>
<gene>
    <name evidence="4" type="ORF">NCU08414</name>
</gene>
<dbReference type="InterPro" id="IPR011009">
    <property type="entry name" value="Kinase-like_dom_sf"/>
</dbReference>
<keyword evidence="1" id="KW-0547">Nucleotide-binding</keyword>
<dbReference type="Pfam" id="PF00069">
    <property type="entry name" value="Pkinase"/>
    <property type="match status" value="1"/>
</dbReference>
<dbReference type="RefSeq" id="XP_963286.1">
    <property type="nucleotide sequence ID" value="XM_958193.2"/>
</dbReference>
<dbReference type="CDD" id="cd00180">
    <property type="entry name" value="PKc"/>
    <property type="match status" value="1"/>
</dbReference>
<organism evidence="4 5">
    <name type="scientific">Neurospora crassa (strain ATCC 24698 / 74-OR23-1A / CBS 708.71 / DSM 1257 / FGSC 987)</name>
    <dbReference type="NCBI Taxonomy" id="367110"/>
    <lineage>
        <taxon>Eukaryota</taxon>
        <taxon>Fungi</taxon>
        <taxon>Dikarya</taxon>
        <taxon>Ascomycota</taxon>
        <taxon>Pezizomycotina</taxon>
        <taxon>Sordariomycetes</taxon>
        <taxon>Sordariomycetidae</taxon>
        <taxon>Sordariales</taxon>
        <taxon>Sordariaceae</taxon>
        <taxon>Neurospora</taxon>
    </lineage>
</organism>
<dbReference type="PROSITE" id="PS00107">
    <property type="entry name" value="PROTEIN_KINASE_ATP"/>
    <property type="match status" value="1"/>
</dbReference>
<dbReference type="OMA" id="IRRMACF"/>
<dbReference type="STRING" id="367110.Q7SC40"/>
<dbReference type="VEuPathDB" id="FungiDB:NCU08414"/>
<dbReference type="GO" id="GO:0000045">
    <property type="term" value="P:autophagosome assembly"/>
    <property type="evidence" value="ECO:0000318"/>
    <property type="project" value="GO_Central"/>
</dbReference>
<dbReference type="GO" id="GO:0005829">
    <property type="term" value="C:cytosol"/>
    <property type="evidence" value="ECO:0000318"/>
    <property type="project" value="GO_Central"/>
</dbReference>
<keyword evidence="2" id="KW-0175">Coiled coil</keyword>
<accession>Q7SC40</accession>
<dbReference type="InParanoid" id="Q7SC40"/>
<evidence type="ECO:0000313" key="5">
    <source>
        <dbReference type="Proteomes" id="UP000001805"/>
    </source>
</evidence>
<feature type="domain" description="Protein kinase" evidence="3">
    <location>
        <begin position="187"/>
        <end position="495"/>
    </location>
</feature>
<dbReference type="GO" id="GO:0004674">
    <property type="term" value="F:protein serine/threonine kinase activity"/>
    <property type="evidence" value="ECO:0000318"/>
    <property type="project" value="GO_Central"/>
</dbReference>
<name>Q7SC40_NEUCR</name>
<dbReference type="GO" id="GO:0000423">
    <property type="term" value="P:mitophagy"/>
    <property type="evidence" value="ECO:0000318"/>
    <property type="project" value="GO_Central"/>
</dbReference>
<proteinExistence type="predicted"/>
<keyword evidence="1" id="KW-0067">ATP-binding</keyword>
<feature type="coiled-coil region" evidence="2">
    <location>
        <begin position="467"/>
        <end position="498"/>
    </location>
</feature>
<dbReference type="HOGENOM" id="CLU_038483_0_0_1"/>
<dbReference type="PANTHER" id="PTHR44167">
    <property type="entry name" value="OVARIAN-SPECIFIC SERINE/THREONINE-PROTEIN KINASE LOK-RELATED"/>
    <property type="match status" value="1"/>
</dbReference>
<evidence type="ECO:0000259" key="3">
    <source>
        <dbReference type="PROSITE" id="PS50011"/>
    </source>
</evidence>
<keyword evidence="5" id="KW-1185">Reference proteome</keyword>